<dbReference type="Gene3D" id="3.40.50.1110">
    <property type="entry name" value="SGNH hydrolase"/>
    <property type="match status" value="1"/>
</dbReference>
<evidence type="ECO:0000313" key="2">
    <source>
        <dbReference type="Proteomes" id="UP001161325"/>
    </source>
</evidence>
<evidence type="ECO:0000313" key="1">
    <source>
        <dbReference type="EMBL" id="GLC25729.1"/>
    </source>
</evidence>
<gene>
    <name evidence="1" type="ORF">rosag_22420</name>
</gene>
<reference evidence="1" key="1">
    <citation type="submission" date="2022-08" db="EMBL/GenBank/DDBJ databases">
        <title>Draft genome sequencing of Roseisolibacter agri AW1220.</title>
        <authorList>
            <person name="Tobiishi Y."/>
            <person name="Tonouchi A."/>
        </authorList>
    </citation>
    <scope>NUCLEOTIDE SEQUENCE</scope>
    <source>
        <strain evidence="1">AW1220</strain>
    </source>
</reference>
<comment type="caution">
    <text evidence="1">The sequence shown here is derived from an EMBL/GenBank/DDBJ whole genome shotgun (WGS) entry which is preliminary data.</text>
</comment>
<dbReference type="InterPro" id="IPR036514">
    <property type="entry name" value="SGNH_hydro_sf"/>
</dbReference>
<dbReference type="GO" id="GO:0016788">
    <property type="term" value="F:hydrolase activity, acting on ester bonds"/>
    <property type="evidence" value="ECO:0007669"/>
    <property type="project" value="UniProtKB-ARBA"/>
</dbReference>
<proteinExistence type="predicted"/>
<dbReference type="PROSITE" id="PS51257">
    <property type="entry name" value="PROKAR_LIPOPROTEIN"/>
    <property type="match status" value="1"/>
</dbReference>
<organism evidence="1 2">
    <name type="scientific">Roseisolibacter agri</name>
    <dbReference type="NCBI Taxonomy" id="2014610"/>
    <lineage>
        <taxon>Bacteria</taxon>
        <taxon>Pseudomonadati</taxon>
        <taxon>Gemmatimonadota</taxon>
        <taxon>Gemmatimonadia</taxon>
        <taxon>Gemmatimonadales</taxon>
        <taxon>Gemmatimonadaceae</taxon>
        <taxon>Roseisolibacter</taxon>
    </lineage>
</organism>
<keyword evidence="2" id="KW-1185">Reference proteome</keyword>
<dbReference type="AlphaFoldDB" id="A0AA37Q355"/>
<name>A0AA37Q355_9BACT</name>
<protein>
    <submittedName>
        <fullName evidence="1">Uncharacterized protein</fullName>
    </submittedName>
</protein>
<accession>A0AA37Q355</accession>
<dbReference type="Proteomes" id="UP001161325">
    <property type="component" value="Unassembled WGS sequence"/>
</dbReference>
<sequence length="252" mass="26220">MRTMRLVLVATLGAACLGAGDPVRPLPAGGHHVLFVGNSLTYTNDLPRTLRDLATAGGDTIRTAAVALPNLALVDHAAGQSDAVATIGRGTWEWVVMQQGPSSRGVNRDTLVIGAQALARSIRAAGARPALYMVWPARANLADFDGVRDAYRAAACAVDGAFLPAGEAWRAAWRADASLALYGPDDFHPGPLGTWLAALVMYERITGRDARALPAVVAVAGQRLSVPAETARLLQRAAHEANVAADAQGCGS</sequence>
<dbReference type="EMBL" id="BRXS01000003">
    <property type="protein sequence ID" value="GLC25729.1"/>
    <property type="molecule type" value="Genomic_DNA"/>
</dbReference>
<dbReference type="SUPFAM" id="SSF52266">
    <property type="entry name" value="SGNH hydrolase"/>
    <property type="match status" value="1"/>
</dbReference>